<keyword evidence="7" id="KW-0029">Amino-acid transport</keyword>
<evidence type="ECO:0000313" key="10">
    <source>
        <dbReference type="EMBL" id="KAB1436050.1"/>
    </source>
</evidence>
<dbReference type="Gene3D" id="3.40.50.300">
    <property type="entry name" value="P-loop containing nucleotide triphosphate hydrolases"/>
    <property type="match status" value="1"/>
</dbReference>
<dbReference type="InterPro" id="IPR045865">
    <property type="entry name" value="ACT-like_dom_sf"/>
</dbReference>
<evidence type="ECO:0000313" key="11">
    <source>
        <dbReference type="Proteomes" id="UP000461768"/>
    </source>
</evidence>
<keyword evidence="3" id="KW-1003">Cell membrane</keyword>
<dbReference type="InterPro" id="IPR041701">
    <property type="entry name" value="MetN_ABC"/>
</dbReference>
<dbReference type="RefSeq" id="WP_151147966.1">
    <property type="nucleotide sequence ID" value="NZ_WAGX01000007.1"/>
</dbReference>
<evidence type="ECO:0000259" key="9">
    <source>
        <dbReference type="PROSITE" id="PS50893"/>
    </source>
</evidence>
<dbReference type="InterPro" id="IPR050086">
    <property type="entry name" value="MetN_ABC_transporter-like"/>
</dbReference>
<evidence type="ECO:0000256" key="1">
    <source>
        <dbReference type="ARBA" id="ARBA00005417"/>
    </source>
</evidence>
<dbReference type="PANTHER" id="PTHR43166">
    <property type="entry name" value="AMINO ACID IMPORT ATP-BINDING PROTEIN"/>
    <property type="match status" value="1"/>
</dbReference>
<dbReference type="GO" id="GO:0005524">
    <property type="term" value="F:ATP binding"/>
    <property type="evidence" value="ECO:0007669"/>
    <property type="project" value="UniProtKB-KW"/>
</dbReference>
<dbReference type="PROSITE" id="PS00211">
    <property type="entry name" value="ABC_TRANSPORTER_1"/>
    <property type="match status" value="1"/>
</dbReference>
<dbReference type="EMBL" id="WAGX01000007">
    <property type="protein sequence ID" value="KAB1436050.1"/>
    <property type="molecule type" value="Genomic_DNA"/>
</dbReference>
<feature type="domain" description="ABC transporter" evidence="9">
    <location>
        <begin position="2"/>
        <end position="241"/>
    </location>
</feature>
<dbReference type="GO" id="GO:0016887">
    <property type="term" value="F:ATP hydrolysis activity"/>
    <property type="evidence" value="ECO:0007669"/>
    <property type="project" value="InterPro"/>
</dbReference>
<dbReference type="CDD" id="cd03258">
    <property type="entry name" value="ABC_MetN_methionine_transporter"/>
    <property type="match status" value="1"/>
</dbReference>
<dbReference type="OrthoDB" id="9804199at2"/>
<dbReference type="AlphaFoldDB" id="A0A7V7QIK4"/>
<evidence type="ECO:0000256" key="4">
    <source>
        <dbReference type="ARBA" id="ARBA00022741"/>
    </source>
</evidence>
<name>A0A7V7QIK4_9FIRM</name>
<dbReference type="SMART" id="SM00382">
    <property type="entry name" value="AAA"/>
    <property type="match status" value="1"/>
</dbReference>
<proteinExistence type="inferred from homology"/>
<accession>A0A7V7QIK4</accession>
<dbReference type="Pfam" id="PF00005">
    <property type="entry name" value="ABC_tran"/>
    <property type="match status" value="1"/>
</dbReference>
<comment type="similarity">
    <text evidence="1">Belongs to the ABC transporter superfamily.</text>
</comment>
<keyword evidence="6" id="KW-1278">Translocase</keyword>
<dbReference type="SUPFAM" id="SSF55021">
    <property type="entry name" value="ACT-like"/>
    <property type="match status" value="1"/>
</dbReference>
<dbReference type="GO" id="GO:0005886">
    <property type="term" value="C:plasma membrane"/>
    <property type="evidence" value="ECO:0007669"/>
    <property type="project" value="UniProtKB-ARBA"/>
</dbReference>
<dbReference type="PANTHER" id="PTHR43166:SF30">
    <property type="entry name" value="METHIONINE IMPORT ATP-BINDING PROTEIN METN"/>
    <property type="match status" value="1"/>
</dbReference>
<evidence type="ECO:0000256" key="5">
    <source>
        <dbReference type="ARBA" id="ARBA00022840"/>
    </source>
</evidence>
<evidence type="ECO:0000256" key="6">
    <source>
        <dbReference type="ARBA" id="ARBA00022967"/>
    </source>
</evidence>
<keyword evidence="4" id="KW-0547">Nucleotide-binding</keyword>
<dbReference type="InterPro" id="IPR018449">
    <property type="entry name" value="NIL_domain"/>
</dbReference>
<evidence type="ECO:0000256" key="2">
    <source>
        <dbReference type="ARBA" id="ARBA00022448"/>
    </source>
</evidence>
<gene>
    <name evidence="10" type="ORF">F7O84_16920</name>
</gene>
<dbReference type="Pfam" id="PF09383">
    <property type="entry name" value="NIL"/>
    <property type="match status" value="1"/>
</dbReference>
<protein>
    <submittedName>
        <fullName evidence="10">ATP-binding cassette domain-containing protein</fullName>
    </submittedName>
</protein>
<keyword evidence="5 10" id="KW-0067">ATP-binding</keyword>
<dbReference type="InterPro" id="IPR003593">
    <property type="entry name" value="AAA+_ATPase"/>
</dbReference>
<dbReference type="PROSITE" id="PS50893">
    <property type="entry name" value="ABC_TRANSPORTER_2"/>
    <property type="match status" value="1"/>
</dbReference>
<dbReference type="FunFam" id="3.40.50.300:FF:000056">
    <property type="entry name" value="Cell division ATP-binding protein FtsE"/>
    <property type="match status" value="1"/>
</dbReference>
<sequence length="333" mass="36578">MIRIDNVSKVFRTSTDEIKAVNNINLTIEDGSIFGIIGLSGAGKSTLVRCINLLERPTAGRIYLNEVELTSLNPKQLRKEREKIGMIFQQFNLLEQRTALRNVCYPLEIAGVKSSEAKEKAKKLLDLVGLSDRLNNYPSQLSGGQKQRVAIARALATDPQVLLCDEATSALDPNTTRSILDLLKNINEKLGVTIVVITHEMKVVEQICDQVAVLDNGMVAETGAVKDIFLSPKSKIAQELIFPKNKGIASLQNKRILRLAFDGQSSFEPVISNLVLKCQTMVNILGASTEDIGGKAFGQMILQLPEDELAIARAKNYLDSIGIHYEESDVDGN</sequence>
<dbReference type="Proteomes" id="UP000461768">
    <property type="component" value="Unassembled WGS sequence"/>
</dbReference>
<dbReference type="InterPro" id="IPR017871">
    <property type="entry name" value="ABC_transporter-like_CS"/>
</dbReference>
<keyword evidence="11" id="KW-1185">Reference proteome</keyword>
<dbReference type="InterPro" id="IPR003439">
    <property type="entry name" value="ABC_transporter-like_ATP-bd"/>
</dbReference>
<reference evidence="10 11" key="1">
    <citation type="submission" date="2019-09" db="EMBL/GenBank/DDBJ databases">
        <authorList>
            <person name="Valk L.C."/>
        </authorList>
    </citation>
    <scope>NUCLEOTIDE SEQUENCE [LARGE SCALE GENOMIC DNA]</scope>
    <source>
        <strain evidence="10">GalUA</strain>
    </source>
</reference>
<organism evidence="10 11">
    <name type="scientific">Candidatus Galacturonatibacter soehngenii</name>
    <dbReference type="NCBI Taxonomy" id="2307010"/>
    <lineage>
        <taxon>Bacteria</taxon>
        <taxon>Bacillati</taxon>
        <taxon>Bacillota</taxon>
        <taxon>Clostridia</taxon>
        <taxon>Lachnospirales</taxon>
        <taxon>Lachnospiraceae</taxon>
        <taxon>Candidatus Galacturonatibacter</taxon>
    </lineage>
</organism>
<dbReference type="SUPFAM" id="SSF52540">
    <property type="entry name" value="P-loop containing nucleoside triphosphate hydrolases"/>
    <property type="match status" value="1"/>
</dbReference>
<comment type="caution">
    <text evidence="10">The sequence shown here is derived from an EMBL/GenBank/DDBJ whole genome shotgun (WGS) entry which is preliminary data.</text>
</comment>
<evidence type="ECO:0000256" key="8">
    <source>
        <dbReference type="ARBA" id="ARBA00023136"/>
    </source>
</evidence>
<evidence type="ECO:0000256" key="3">
    <source>
        <dbReference type="ARBA" id="ARBA00022475"/>
    </source>
</evidence>
<dbReference type="Gene3D" id="3.30.70.260">
    <property type="match status" value="1"/>
</dbReference>
<dbReference type="InterPro" id="IPR027417">
    <property type="entry name" value="P-loop_NTPase"/>
</dbReference>
<evidence type="ECO:0000256" key="7">
    <source>
        <dbReference type="ARBA" id="ARBA00022970"/>
    </source>
</evidence>
<dbReference type="GO" id="GO:0006865">
    <property type="term" value="P:amino acid transport"/>
    <property type="evidence" value="ECO:0007669"/>
    <property type="project" value="UniProtKB-KW"/>
</dbReference>
<keyword evidence="8" id="KW-0472">Membrane</keyword>
<reference evidence="10 11" key="2">
    <citation type="submission" date="2020-02" db="EMBL/GenBank/DDBJ databases">
        <title>Candidatus Galacturonibacter soehngenii shows hetero-acetogenic catabolism of galacturonic acid but lacks a canonical carbon monoxide dehydrogenase/acetyl-CoA synthase complex.</title>
        <authorList>
            <person name="Diender M."/>
            <person name="Stouten G.R."/>
            <person name="Petersen J.F."/>
            <person name="Nielsen P.H."/>
            <person name="Dueholm M.S."/>
            <person name="Pronk J.T."/>
            <person name="Van Loosdrecht M.C.M."/>
        </authorList>
    </citation>
    <scope>NUCLEOTIDE SEQUENCE [LARGE SCALE GENOMIC DNA]</scope>
    <source>
        <strain evidence="10">GalUA</strain>
    </source>
</reference>
<dbReference type="SMART" id="SM00930">
    <property type="entry name" value="NIL"/>
    <property type="match status" value="1"/>
</dbReference>
<keyword evidence="2" id="KW-0813">Transport</keyword>